<dbReference type="Gene3D" id="2.120.10.80">
    <property type="entry name" value="Kelch-type beta propeller"/>
    <property type="match status" value="1"/>
</dbReference>
<accession>A0A812MR75</accession>
<evidence type="ECO:0000313" key="3">
    <source>
        <dbReference type="Proteomes" id="UP000604046"/>
    </source>
</evidence>
<sequence>MVILRGVAEASGNCLGNHTDAYRCSPYKYCQNQASATRRGPETLASCMAACDASIECTAIQYDCGTDCLLMEAAACGDEITTSCGSSLYYKELGSATSTTQVPTSSTTLPGQASGNCLGINTDAYRCSPYKYCLNQVLDPEAKAGETKKGKCNQAWPRNPRVMHGCLRCQHRMHRYPVRLRYRLLVDGGCCLRRRDSHHLWQQLILQGAGERHKHDRTGSERHNATRPGVERRQWARSSVKGEPCALRLSRHFHASLSSHQVFSGKPHRLTVVRFETERLFDVLRVNSVDYSGLLPPGLSGAVVHGTISWSSDTQPQIVNLALICRSDGSNSKYGWKICLQEVTPGIWSEQKQNVNNDTLGNDSSWPGAMGVHVAAYDNDSQVLWLHGGLDLSGSLDRLWKYDVQAGTWDQPALITNGSNESQPSARGYHDLGDFWRYDIQAQLPPVEEASQDVKAASWQEQTLLNETAGANLSNASGLSGPSGPSARVLHVMVYDGYRYLDDLWQYDVEGLLLDDLWMFDVQALGLAGNWSEKAAVHKPAPRHLHVLVYDSDSQAMT</sequence>
<protein>
    <submittedName>
        <fullName evidence="2">Parp11 protein</fullName>
    </submittedName>
</protein>
<organism evidence="2 3">
    <name type="scientific">Symbiodinium natans</name>
    <dbReference type="NCBI Taxonomy" id="878477"/>
    <lineage>
        <taxon>Eukaryota</taxon>
        <taxon>Sar</taxon>
        <taxon>Alveolata</taxon>
        <taxon>Dinophyceae</taxon>
        <taxon>Suessiales</taxon>
        <taxon>Symbiodiniaceae</taxon>
        <taxon>Symbiodinium</taxon>
    </lineage>
</organism>
<proteinExistence type="predicted"/>
<keyword evidence="3" id="KW-1185">Reference proteome</keyword>
<dbReference type="Proteomes" id="UP000604046">
    <property type="component" value="Unassembled WGS sequence"/>
</dbReference>
<dbReference type="EMBL" id="CAJNDS010001791">
    <property type="protein sequence ID" value="CAE7280239.1"/>
    <property type="molecule type" value="Genomic_DNA"/>
</dbReference>
<evidence type="ECO:0000256" key="1">
    <source>
        <dbReference type="SAM" id="MobiDB-lite"/>
    </source>
</evidence>
<dbReference type="AlphaFoldDB" id="A0A812MR75"/>
<feature type="region of interest" description="Disordered" evidence="1">
    <location>
        <begin position="212"/>
        <end position="233"/>
    </location>
</feature>
<dbReference type="InterPro" id="IPR015915">
    <property type="entry name" value="Kelch-typ_b-propeller"/>
</dbReference>
<evidence type="ECO:0000313" key="2">
    <source>
        <dbReference type="EMBL" id="CAE7280239.1"/>
    </source>
</evidence>
<name>A0A812MR75_9DINO</name>
<reference evidence="2" key="1">
    <citation type="submission" date="2021-02" db="EMBL/GenBank/DDBJ databases">
        <authorList>
            <person name="Dougan E. K."/>
            <person name="Rhodes N."/>
            <person name="Thang M."/>
            <person name="Chan C."/>
        </authorList>
    </citation>
    <scope>NUCLEOTIDE SEQUENCE</scope>
</reference>
<gene>
    <name evidence="2" type="primary">Parp11</name>
    <name evidence="2" type="ORF">SNAT2548_LOCUS14860</name>
</gene>
<comment type="caution">
    <text evidence="2">The sequence shown here is derived from an EMBL/GenBank/DDBJ whole genome shotgun (WGS) entry which is preliminary data.</text>
</comment>
<dbReference type="SUPFAM" id="SSF117281">
    <property type="entry name" value="Kelch motif"/>
    <property type="match status" value="1"/>
</dbReference>